<name>A0A2U7U999_9VIRU</name>
<organism evidence="2">
    <name type="scientific">Pandoravirus quercus</name>
    <dbReference type="NCBI Taxonomy" id="2107709"/>
    <lineage>
        <taxon>Viruses</taxon>
        <taxon>Pandoravirus</taxon>
    </lineage>
</organism>
<evidence type="ECO:0000256" key="1">
    <source>
        <dbReference type="SAM" id="MobiDB-lite"/>
    </source>
</evidence>
<feature type="compositionally biased region" description="Acidic residues" evidence="1">
    <location>
        <begin position="190"/>
        <end position="214"/>
    </location>
</feature>
<sequence length="656" mass="70535">MWGSECAAPSCAMDTRPWKRVRYATKATKGTSAARGATTTTTTSWAHLPGETWDLILNGTDSHGRPFLDWRWRVAVRATCRRLHDVVSTPSATDRTRLAGRTDPFGKRAIGAVVSVTVAAQLLASAPPGATLDDLVALVCATYLAHVKPSDPHMLAAAALTGTERHVAAVGAILTSVSMSTSSPMPFSWESDDSDDNDDGDDIDGSDDDAMEIDPGDRADDGAVDAAALVYRACVAHGCASGADIAAPFLSLGQLMEPVQKAIRADDVDAVLSGVRHAKRAASLIRARERQPLAMHPDTLYDQISERVWTAILRHGTPSVAVALVGEVYQDSLVLKVRRLERHSPLRVCSVSCSGAPSFDAGERWSDRPHAMADAVRLLRRAIVDGDVLVAAWVVACYQNHVYHTTYRDPPFGPLSVDDVVRLAVRAGTYAHISLWLTEWTDNRPSAAAIAAALTDATARRSISMASDVDALANDWTREVVDARGGQALVTYLACSADHKVASGPARQAMPPSSGPIVRGLWAYHARAVRRAWEADDMTRLCKSLLALCGGARRWGLIDAMSLDGARAWASGTRDEWTVALEHLSAETPDGDLWAPWRGAVQPLAETKAIREAAFWWVDSDERSIVLGALDLLNRALDIPHGPVNASARPPSVPFL</sequence>
<dbReference type="Proteomes" id="UP000248852">
    <property type="component" value="Segment"/>
</dbReference>
<evidence type="ECO:0008006" key="3">
    <source>
        <dbReference type="Google" id="ProtNLM"/>
    </source>
</evidence>
<dbReference type="KEGG" id="vg:36844147"/>
<evidence type="ECO:0000313" key="2">
    <source>
        <dbReference type="EMBL" id="AVK75006.1"/>
    </source>
</evidence>
<dbReference type="RefSeq" id="YP_009483275.1">
    <property type="nucleotide sequence ID" value="NC_037667.1"/>
</dbReference>
<reference evidence="2" key="1">
    <citation type="journal article" date="2018" name="Nat. Commun.">
        <title>Diversity and evolution of the emerging Pandoraviridae family.</title>
        <authorList>
            <person name="Legendre M."/>
            <person name="Fabre E."/>
            <person name="Poirot O."/>
            <person name="Jeudy S."/>
            <person name="Lartigue A."/>
            <person name="Alempic J.M."/>
            <person name="Beucher L."/>
            <person name="Philippe N."/>
            <person name="Bertaux L."/>
            <person name="Christo-Foroux E."/>
            <person name="Labadie K."/>
            <person name="Coute Y."/>
            <person name="Abergel C."/>
            <person name="Claverie J.M."/>
        </authorList>
    </citation>
    <scope>NUCLEOTIDE SEQUENCE [LARGE SCALE GENOMIC DNA]</scope>
    <source>
        <strain evidence="2">Quercus</strain>
    </source>
</reference>
<dbReference type="GeneID" id="36844147"/>
<feature type="region of interest" description="Disordered" evidence="1">
    <location>
        <begin position="180"/>
        <end position="218"/>
    </location>
</feature>
<proteinExistence type="predicted"/>
<accession>A0A2U7U999</accession>
<gene>
    <name evidence="2" type="ORF">pqer_cds_584</name>
</gene>
<protein>
    <recommendedName>
        <fullName evidence="3">F-box incomplete domain containing protein</fullName>
    </recommendedName>
</protein>
<dbReference type="EMBL" id="MG011689">
    <property type="protein sequence ID" value="AVK75006.1"/>
    <property type="molecule type" value="Genomic_DNA"/>
</dbReference>